<feature type="signal peptide" evidence="6">
    <location>
        <begin position="1"/>
        <end position="20"/>
    </location>
</feature>
<dbReference type="Gene3D" id="2.60.40.10">
    <property type="entry name" value="Immunoglobulins"/>
    <property type="match status" value="2"/>
</dbReference>
<dbReference type="PANTHER" id="PTHR12080:SF56">
    <property type="entry name" value="NATURAL KILLER CELL RECEPTOR 2B4"/>
    <property type="match status" value="1"/>
</dbReference>
<dbReference type="InterPro" id="IPR013783">
    <property type="entry name" value="Ig-like_fold"/>
</dbReference>
<sequence>MKALHRWTLLLSILMNPVAANNGETVRYGAEGKSIRLALNGSKVFSSEELSWYFKNGTKFRLVKYKTGSKLATPLRVTFNESDLSLTVNHLTLQDIGLYIAEQTNSKGQQTVLTSYRLYVQAPVSKPVIQPSSVTNASGLCNYTLVCTVEEGTKVSIEWAWPGVNSTQPVLSNEGRTLEFTQGSGRDDQIDFFTCYAWNDVSNESTTITKEELRCDWGEPDSASLLTLTSLLCLPLLLVITLVLYMCVIHKGETDNCFLFFLAPGTADRSVSPPAREVTPDITTVYAVAGHKHSSPVYDDVGRSCYSVVNHNASFINARNTETIYDNVHNFESTSFKNCL</sequence>
<proteinExistence type="predicted"/>
<evidence type="ECO:0000256" key="3">
    <source>
        <dbReference type="ARBA" id="ARBA00023136"/>
    </source>
</evidence>
<protein>
    <submittedName>
        <fullName evidence="8">SLAM family member 9-like</fullName>
    </submittedName>
</protein>
<keyword evidence="4" id="KW-0325">Glycoprotein</keyword>
<dbReference type="EMBL" id="JAHFZB010000043">
    <property type="protein sequence ID" value="KAK6468556.1"/>
    <property type="molecule type" value="Genomic_DNA"/>
</dbReference>
<evidence type="ECO:0000256" key="4">
    <source>
        <dbReference type="ARBA" id="ARBA00023180"/>
    </source>
</evidence>
<evidence type="ECO:0000313" key="9">
    <source>
        <dbReference type="Proteomes" id="UP001369086"/>
    </source>
</evidence>
<dbReference type="Proteomes" id="UP001369086">
    <property type="component" value="Unassembled WGS sequence"/>
</dbReference>
<keyword evidence="9" id="KW-1185">Reference proteome</keyword>
<evidence type="ECO:0000256" key="1">
    <source>
        <dbReference type="ARBA" id="ARBA00004370"/>
    </source>
</evidence>
<dbReference type="PANTHER" id="PTHR12080">
    <property type="entry name" value="SIGNALING LYMPHOCYTIC ACTIVATION MOLECULE"/>
    <property type="match status" value="1"/>
</dbReference>
<name>A0ABR0Y7V9_HUSHU</name>
<dbReference type="PROSITE" id="PS50835">
    <property type="entry name" value="IG_LIKE"/>
    <property type="match status" value="1"/>
</dbReference>
<keyword evidence="5" id="KW-1133">Transmembrane helix</keyword>
<keyword evidence="3 5" id="KW-0472">Membrane</keyword>
<evidence type="ECO:0000259" key="7">
    <source>
        <dbReference type="PROSITE" id="PS50835"/>
    </source>
</evidence>
<evidence type="ECO:0000256" key="5">
    <source>
        <dbReference type="SAM" id="Phobius"/>
    </source>
</evidence>
<comment type="subcellular location">
    <subcellularLocation>
        <location evidence="1">Membrane</location>
    </subcellularLocation>
</comment>
<evidence type="ECO:0000256" key="6">
    <source>
        <dbReference type="SAM" id="SignalP"/>
    </source>
</evidence>
<evidence type="ECO:0000313" key="8">
    <source>
        <dbReference type="EMBL" id="KAK6468556.1"/>
    </source>
</evidence>
<accession>A0ABR0Y7V9</accession>
<feature type="chain" id="PRO_5047088970" evidence="6">
    <location>
        <begin position="21"/>
        <end position="340"/>
    </location>
</feature>
<reference evidence="8 9" key="1">
    <citation type="submission" date="2021-05" db="EMBL/GenBank/DDBJ databases">
        <authorList>
            <person name="Zahm M."/>
            <person name="Klopp C."/>
            <person name="Cabau C."/>
            <person name="Kuhl H."/>
            <person name="Suciu R."/>
            <person name="Ciorpac M."/>
            <person name="Holostenco D."/>
            <person name="Gessner J."/>
            <person name="Wuertz S."/>
            <person name="Hohne C."/>
            <person name="Stock M."/>
            <person name="Gislard M."/>
            <person name="Lluch J."/>
            <person name="Milhes M."/>
            <person name="Lampietro C."/>
            <person name="Lopez Roques C."/>
            <person name="Donnadieu C."/>
            <person name="Du K."/>
            <person name="Schartl M."/>
            <person name="Guiguen Y."/>
        </authorList>
    </citation>
    <scope>NUCLEOTIDE SEQUENCE [LARGE SCALE GENOMIC DNA]</scope>
    <source>
        <strain evidence="8">Hh-F2</strain>
        <tissue evidence="8">Blood</tissue>
    </source>
</reference>
<dbReference type="InterPro" id="IPR015631">
    <property type="entry name" value="CD2/SLAM_rcpt"/>
</dbReference>
<feature type="domain" description="Ig-like" evidence="7">
    <location>
        <begin position="123"/>
        <end position="209"/>
    </location>
</feature>
<organism evidence="8 9">
    <name type="scientific">Huso huso</name>
    <name type="common">Beluga</name>
    <name type="synonym">Acipenser huso</name>
    <dbReference type="NCBI Taxonomy" id="61971"/>
    <lineage>
        <taxon>Eukaryota</taxon>
        <taxon>Metazoa</taxon>
        <taxon>Chordata</taxon>
        <taxon>Craniata</taxon>
        <taxon>Vertebrata</taxon>
        <taxon>Euteleostomi</taxon>
        <taxon>Actinopterygii</taxon>
        <taxon>Chondrostei</taxon>
        <taxon>Acipenseriformes</taxon>
        <taxon>Acipenseridae</taxon>
        <taxon>Huso</taxon>
    </lineage>
</organism>
<comment type="caution">
    <text evidence="8">The sequence shown here is derived from an EMBL/GenBank/DDBJ whole genome shotgun (WGS) entry which is preliminary data.</text>
</comment>
<keyword evidence="5" id="KW-0812">Transmembrane</keyword>
<dbReference type="InterPro" id="IPR036179">
    <property type="entry name" value="Ig-like_dom_sf"/>
</dbReference>
<keyword evidence="2 6" id="KW-0732">Signal</keyword>
<dbReference type="InterPro" id="IPR007110">
    <property type="entry name" value="Ig-like_dom"/>
</dbReference>
<evidence type="ECO:0000256" key="2">
    <source>
        <dbReference type="ARBA" id="ARBA00022729"/>
    </source>
</evidence>
<feature type="transmembrane region" description="Helical" evidence="5">
    <location>
        <begin position="225"/>
        <end position="248"/>
    </location>
</feature>
<dbReference type="SUPFAM" id="SSF48726">
    <property type="entry name" value="Immunoglobulin"/>
    <property type="match status" value="2"/>
</dbReference>
<gene>
    <name evidence="8" type="ORF">HHUSO_G33281</name>
</gene>